<reference evidence="2" key="1">
    <citation type="journal article" date="2020" name="New Phytol.">
        <title>Comparative genomics reveals dynamic genome evolution in host specialist ectomycorrhizal fungi.</title>
        <authorList>
            <person name="Lofgren L.A."/>
            <person name="Nguyen N.H."/>
            <person name="Vilgalys R."/>
            <person name="Ruytinx J."/>
            <person name="Liao H.L."/>
            <person name="Branco S."/>
            <person name="Kuo A."/>
            <person name="LaButti K."/>
            <person name="Lipzen A."/>
            <person name="Andreopoulos W."/>
            <person name="Pangilinan J."/>
            <person name="Riley R."/>
            <person name="Hundley H."/>
            <person name="Na H."/>
            <person name="Barry K."/>
            <person name="Grigoriev I.V."/>
            <person name="Stajich J.E."/>
            <person name="Kennedy P.G."/>
        </authorList>
    </citation>
    <scope>NUCLEOTIDE SEQUENCE</scope>
    <source>
        <strain evidence="2">DOB743</strain>
    </source>
</reference>
<sequence length="87" mass="9975">MALMKTHVSYFASFVAVSAFEMSYLSPALSAVCRSVTDLYMAMIHHFYRICIPWMFRFILVPLIYFNSCSCLCWGHASSLAFENITL</sequence>
<organism evidence="2 3">
    <name type="scientific">Suillus placidus</name>
    <dbReference type="NCBI Taxonomy" id="48579"/>
    <lineage>
        <taxon>Eukaryota</taxon>
        <taxon>Fungi</taxon>
        <taxon>Dikarya</taxon>
        <taxon>Basidiomycota</taxon>
        <taxon>Agaricomycotina</taxon>
        <taxon>Agaricomycetes</taxon>
        <taxon>Agaricomycetidae</taxon>
        <taxon>Boletales</taxon>
        <taxon>Suillineae</taxon>
        <taxon>Suillaceae</taxon>
        <taxon>Suillus</taxon>
    </lineage>
</organism>
<keyword evidence="1" id="KW-1133">Transmembrane helix</keyword>
<dbReference type="OrthoDB" id="10462705at2759"/>
<evidence type="ECO:0000313" key="3">
    <source>
        <dbReference type="Proteomes" id="UP000714275"/>
    </source>
</evidence>
<feature type="non-terminal residue" evidence="2">
    <location>
        <position position="1"/>
    </location>
</feature>
<proteinExistence type="predicted"/>
<evidence type="ECO:0000313" key="2">
    <source>
        <dbReference type="EMBL" id="KAG1775837.1"/>
    </source>
</evidence>
<protein>
    <submittedName>
        <fullName evidence="2">Uncharacterized protein</fullName>
    </submittedName>
</protein>
<evidence type="ECO:0000256" key="1">
    <source>
        <dbReference type="SAM" id="Phobius"/>
    </source>
</evidence>
<keyword evidence="1" id="KW-0812">Transmembrane</keyword>
<dbReference type="EMBL" id="JABBWD010000030">
    <property type="protein sequence ID" value="KAG1775837.1"/>
    <property type="molecule type" value="Genomic_DNA"/>
</dbReference>
<name>A0A9P6ZSH9_9AGAM</name>
<keyword evidence="1" id="KW-0472">Membrane</keyword>
<accession>A0A9P6ZSH9</accession>
<keyword evidence="3" id="KW-1185">Reference proteome</keyword>
<comment type="caution">
    <text evidence="2">The sequence shown here is derived from an EMBL/GenBank/DDBJ whole genome shotgun (WGS) entry which is preliminary data.</text>
</comment>
<dbReference type="AlphaFoldDB" id="A0A9P6ZSH9"/>
<feature type="transmembrane region" description="Helical" evidence="1">
    <location>
        <begin position="46"/>
        <end position="66"/>
    </location>
</feature>
<dbReference type="Proteomes" id="UP000714275">
    <property type="component" value="Unassembled WGS sequence"/>
</dbReference>
<gene>
    <name evidence="2" type="ORF">EV702DRAFT_1113328</name>
</gene>